<protein>
    <recommendedName>
        <fullName evidence="13">FZ domain-containing protein</fullName>
    </recommendedName>
</protein>
<sequence>MRIKSVSKNGSERIIKGRVHRVLQKGLVDLRKGDTVYLRSNTTCDCPQISRMNADYLVAGHEDVREKRLYLLPATGVVETWERAWVSKFRKWERRFAAKRLLGKKRNRKNRKRQRKANRYDTKITLTRPDASRVHKANMNALSLVSIVLLCPGIIFSDGHAISVSSSPMCEEIRIGLCKSLPYNRTQLPNTFEQASQWIINRTLLDLAQRHNSGICSEDLLFFVCSLYLPICVENNRVPKPIKPCRSVCEKVKRDCQAAIDDVTGEESHLLRHLPELECDKLKTYDQGVCVTPHAFNHSPAKPNSTRIAANKQAFIKKQDFLNANFDFAIKGKILSIIQVLAPKGYSIQFNVSRVIVKDGFLFRGSVVQIWSQYNYTRFTHSFYTLLEMGRRYVFLGHGNRTKGFTIGWAWAWPRDKHLVDKLRKWKTQSRKRNSVD</sequence>
<dbReference type="SUPFAM" id="SSF50242">
    <property type="entry name" value="TIMP-like"/>
    <property type="match status" value="1"/>
</dbReference>
<evidence type="ECO:0000256" key="6">
    <source>
        <dbReference type="ARBA" id="ARBA00022782"/>
    </source>
</evidence>
<keyword evidence="12" id="KW-1185">Reference proteome</keyword>
<dbReference type="Pfam" id="PF01392">
    <property type="entry name" value="Fz"/>
    <property type="match status" value="1"/>
</dbReference>
<feature type="domain" description="NTR" evidence="10">
    <location>
        <begin position="1"/>
        <end position="101"/>
    </location>
</feature>
<dbReference type="SUPFAM" id="SSF63501">
    <property type="entry name" value="Frizzled cysteine-rich domain"/>
    <property type="match status" value="1"/>
</dbReference>
<keyword evidence="7" id="KW-1015">Disulfide bond</keyword>
<evidence type="ECO:0000259" key="9">
    <source>
        <dbReference type="PROSITE" id="PS50038"/>
    </source>
</evidence>
<name>A0ABN8QUA3_9CNID</name>
<keyword evidence="4" id="KW-0964">Secreted</keyword>
<comment type="caution">
    <text evidence="8">Lacks conserved residue(s) required for the propagation of feature annotation.</text>
</comment>
<dbReference type="InterPro" id="IPR015526">
    <property type="entry name" value="Frizzled/SFRP"/>
</dbReference>
<dbReference type="EMBL" id="CALNXK010000144">
    <property type="protein sequence ID" value="CAH3168245.1"/>
    <property type="molecule type" value="Genomic_DNA"/>
</dbReference>
<keyword evidence="5" id="KW-0879">Wnt signaling pathway</keyword>
<evidence type="ECO:0000313" key="12">
    <source>
        <dbReference type="Proteomes" id="UP001159405"/>
    </source>
</evidence>
<accession>A0ABN8QUA3</accession>
<proteinExistence type="inferred from homology"/>
<dbReference type="Proteomes" id="UP001159405">
    <property type="component" value="Unassembled WGS sequence"/>
</dbReference>
<evidence type="ECO:0008006" key="13">
    <source>
        <dbReference type="Google" id="ProtNLM"/>
    </source>
</evidence>
<dbReference type="PANTHER" id="PTHR11309">
    <property type="entry name" value="FRIZZLED"/>
    <property type="match status" value="1"/>
</dbReference>
<organism evidence="11 12">
    <name type="scientific">Porites lobata</name>
    <dbReference type="NCBI Taxonomy" id="104759"/>
    <lineage>
        <taxon>Eukaryota</taxon>
        <taxon>Metazoa</taxon>
        <taxon>Cnidaria</taxon>
        <taxon>Anthozoa</taxon>
        <taxon>Hexacorallia</taxon>
        <taxon>Scleractinia</taxon>
        <taxon>Fungiina</taxon>
        <taxon>Poritidae</taxon>
        <taxon>Porites</taxon>
    </lineage>
</organism>
<keyword evidence="3" id="KW-0217">Developmental protein</keyword>
<gene>
    <name evidence="11" type="ORF">PLOB_00009203</name>
</gene>
<keyword evidence="6" id="KW-0221">Differentiation</keyword>
<dbReference type="InterPro" id="IPR020067">
    <property type="entry name" value="Frizzled_dom"/>
</dbReference>
<dbReference type="PROSITE" id="PS50038">
    <property type="entry name" value="FZ"/>
    <property type="match status" value="1"/>
</dbReference>
<dbReference type="InterPro" id="IPR036790">
    <property type="entry name" value="Frizzled_dom_sf"/>
</dbReference>
<evidence type="ECO:0000256" key="7">
    <source>
        <dbReference type="ARBA" id="ARBA00023157"/>
    </source>
</evidence>
<evidence type="ECO:0000256" key="8">
    <source>
        <dbReference type="PROSITE-ProRule" id="PRU00090"/>
    </source>
</evidence>
<dbReference type="Gene3D" id="2.40.50.120">
    <property type="match status" value="1"/>
</dbReference>
<evidence type="ECO:0000256" key="4">
    <source>
        <dbReference type="ARBA" id="ARBA00022525"/>
    </source>
</evidence>
<comment type="caution">
    <text evidence="11">The sequence shown here is derived from an EMBL/GenBank/DDBJ whole genome shotgun (WGS) entry which is preliminary data.</text>
</comment>
<reference evidence="11 12" key="1">
    <citation type="submission" date="2022-05" db="EMBL/GenBank/DDBJ databases">
        <authorList>
            <consortium name="Genoscope - CEA"/>
            <person name="William W."/>
        </authorList>
    </citation>
    <scope>NUCLEOTIDE SEQUENCE [LARGE SCALE GENOMIC DNA]</scope>
</reference>
<evidence type="ECO:0000256" key="1">
    <source>
        <dbReference type="ARBA" id="ARBA00004613"/>
    </source>
</evidence>
<dbReference type="SMART" id="SM00063">
    <property type="entry name" value="FRI"/>
    <property type="match status" value="1"/>
</dbReference>
<comment type="subcellular location">
    <subcellularLocation>
        <location evidence="1">Secreted</location>
    </subcellularLocation>
</comment>
<evidence type="ECO:0000259" key="10">
    <source>
        <dbReference type="PROSITE" id="PS50189"/>
    </source>
</evidence>
<dbReference type="Gene3D" id="1.10.2000.10">
    <property type="entry name" value="Frizzled cysteine-rich domain"/>
    <property type="match status" value="1"/>
</dbReference>
<evidence type="ECO:0000256" key="3">
    <source>
        <dbReference type="ARBA" id="ARBA00022473"/>
    </source>
</evidence>
<feature type="domain" description="FZ" evidence="9">
    <location>
        <begin position="165"/>
        <end position="293"/>
    </location>
</feature>
<evidence type="ECO:0000313" key="11">
    <source>
        <dbReference type="EMBL" id="CAH3168245.1"/>
    </source>
</evidence>
<dbReference type="InterPro" id="IPR001134">
    <property type="entry name" value="Netrin_domain"/>
</dbReference>
<dbReference type="InterPro" id="IPR008993">
    <property type="entry name" value="TIMP-like_OB-fold"/>
</dbReference>
<comment type="similarity">
    <text evidence="2">Belongs to the secreted frizzled-related protein (sFRP) family.</text>
</comment>
<dbReference type="Pfam" id="PF01759">
    <property type="entry name" value="NTR"/>
    <property type="match status" value="1"/>
</dbReference>
<dbReference type="PROSITE" id="PS50189">
    <property type="entry name" value="NTR"/>
    <property type="match status" value="1"/>
</dbReference>
<dbReference type="InterPro" id="IPR018933">
    <property type="entry name" value="Netrin_module_non-TIMP"/>
</dbReference>
<evidence type="ECO:0000256" key="2">
    <source>
        <dbReference type="ARBA" id="ARBA00010054"/>
    </source>
</evidence>
<evidence type="ECO:0000256" key="5">
    <source>
        <dbReference type="ARBA" id="ARBA00022687"/>
    </source>
</evidence>